<name>A0A931DI96_9ACTN</name>
<accession>A0A931DI96</accession>
<feature type="region of interest" description="Disordered" evidence="1">
    <location>
        <begin position="1"/>
        <end position="25"/>
    </location>
</feature>
<gene>
    <name evidence="2" type="ORF">IW256_003955</name>
</gene>
<protein>
    <submittedName>
        <fullName evidence="2">Uncharacterized protein</fullName>
    </submittedName>
</protein>
<keyword evidence="3" id="KW-1185">Reference proteome</keyword>
<dbReference type="EMBL" id="JADOUA010000001">
    <property type="protein sequence ID" value="MBG6089842.1"/>
    <property type="molecule type" value="Genomic_DNA"/>
</dbReference>
<dbReference type="RefSeq" id="WP_197012386.1">
    <property type="nucleotide sequence ID" value="NZ_BAABES010000010.1"/>
</dbReference>
<proteinExistence type="predicted"/>
<dbReference type="AlphaFoldDB" id="A0A931DI96"/>
<organism evidence="2 3">
    <name type="scientific">Actinomadura viridis</name>
    <dbReference type="NCBI Taxonomy" id="58110"/>
    <lineage>
        <taxon>Bacteria</taxon>
        <taxon>Bacillati</taxon>
        <taxon>Actinomycetota</taxon>
        <taxon>Actinomycetes</taxon>
        <taxon>Streptosporangiales</taxon>
        <taxon>Thermomonosporaceae</taxon>
        <taxon>Actinomadura</taxon>
    </lineage>
</organism>
<evidence type="ECO:0000313" key="3">
    <source>
        <dbReference type="Proteomes" id="UP000614047"/>
    </source>
</evidence>
<comment type="caution">
    <text evidence="2">The sequence shown here is derived from an EMBL/GenBank/DDBJ whole genome shotgun (WGS) entry which is preliminary data.</text>
</comment>
<reference evidence="2" key="1">
    <citation type="submission" date="2020-11" db="EMBL/GenBank/DDBJ databases">
        <title>Sequencing the genomes of 1000 actinobacteria strains.</title>
        <authorList>
            <person name="Klenk H.-P."/>
        </authorList>
    </citation>
    <scope>NUCLEOTIDE SEQUENCE</scope>
    <source>
        <strain evidence="2">DSM 43175</strain>
    </source>
</reference>
<dbReference type="Proteomes" id="UP000614047">
    <property type="component" value="Unassembled WGS sequence"/>
</dbReference>
<evidence type="ECO:0000313" key="2">
    <source>
        <dbReference type="EMBL" id="MBG6089842.1"/>
    </source>
</evidence>
<feature type="compositionally biased region" description="Polar residues" evidence="1">
    <location>
        <begin position="1"/>
        <end position="14"/>
    </location>
</feature>
<evidence type="ECO:0000256" key="1">
    <source>
        <dbReference type="SAM" id="MobiDB-lite"/>
    </source>
</evidence>
<sequence length="88" mass="9441">MTAPTSRTRISGLSTRPPAVCPVHPEHELEGGPIRYRCPLGHSLAAADIDHELPPPSATSRLADQIAATTDMNAVKASLHARMRGDHR</sequence>